<organism evidence="2 3">
    <name type="scientific">Eumeta variegata</name>
    <name type="common">Bagworm moth</name>
    <name type="synonym">Eumeta japonica</name>
    <dbReference type="NCBI Taxonomy" id="151549"/>
    <lineage>
        <taxon>Eukaryota</taxon>
        <taxon>Metazoa</taxon>
        <taxon>Ecdysozoa</taxon>
        <taxon>Arthropoda</taxon>
        <taxon>Hexapoda</taxon>
        <taxon>Insecta</taxon>
        <taxon>Pterygota</taxon>
        <taxon>Neoptera</taxon>
        <taxon>Endopterygota</taxon>
        <taxon>Lepidoptera</taxon>
        <taxon>Glossata</taxon>
        <taxon>Ditrysia</taxon>
        <taxon>Tineoidea</taxon>
        <taxon>Psychidae</taxon>
        <taxon>Oiketicinae</taxon>
        <taxon>Eumeta</taxon>
    </lineage>
</organism>
<sequence>MFRGLARRSERASRDMNFSAERPESDSCAFFSNVAYPDCNCSCPLFYATNLVKASDPDAVTVLAKTVVDYSLSPVLRQR</sequence>
<reference evidence="2 3" key="1">
    <citation type="journal article" date="2019" name="Commun. Biol.">
        <title>The bagworm genome reveals a unique fibroin gene that provides high tensile strength.</title>
        <authorList>
            <person name="Kono N."/>
            <person name="Nakamura H."/>
            <person name="Ohtoshi R."/>
            <person name="Tomita M."/>
            <person name="Numata K."/>
            <person name="Arakawa K."/>
        </authorList>
    </citation>
    <scope>NUCLEOTIDE SEQUENCE [LARGE SCALE GENOMIC DNA]</scope>
</reference>
<gene>
    <name evidence="2" type="ORF">EVAR_79643_1</name>
</gene>
<dbReference type="EMBL" id="BGZK01000510">
    <property type="protein sequence ID" value="GBP47795.1"/>
    <property type="molecule type" value="Genomic_DNA"/>
</dbReference>
<name>A0A4C1WCE4_EUMVA</name>
<dbReference type="AlphaFoldDB" id="A0A4C1WCE4"/>
<evidence type="ECO:0000256" key="1">
    <source>
        <dbReference type="SAM" id="MobiDB-lite"/>
    </source>
</evidence>
<feature type="region of interest" description="Disordered" evidence="1">
    <location>
        <begin position="1"/>
        <end position="22"/>
    </location>
</feature>
<proteinExistence type="predicted"/>
<evidence type="ECO:0000313" key="3">
    <source>
        <dbReference type="Proteomes" id="UP000299102"/>
    </source>
</evidence>
<accession>A0A4C1WCE4</accession>
<keyword evidence="3" id="KW-1185">Reference proteome</keyword>
<protein>
    <submittedName>
        <fullName evidence="2">Uncharacterized protein</fullName>
    </submittedName>
</protein>
<evidence type="ECO:0000313" key="2">
    <source>
        <dbReference type="EMBL" id="GBP47795.1"/>
    </source>
</evidence>
<dbReference type="Proteomes" id="UP000299102">
    <property type="component" value="Unassembled WGS sequence"/>
</dbReference>
<comment type="caution">
    <text evidence="2">The sequence shown here is derived from an EMBL/GenBank/DDBJ whole genome shotgun (WGS) entry which is preliminary data.</text>
</comment>